<reference evidence="1 2" key="1">
    <citation type="submission" date="2024-09" db="EMBL/GenBank/DDBJ databases">
        <authorList>
            <person name="Sun Q."/>
            <person name="Mori K."/>
        </authorList>
    </citation>
    <scope>NUCLEOTIDE SEQUENCE [LARGE SCALE GENOMIC DNA]</scope>
    <source>
        <strain evidence="1 2">CGMCC 1.12926</strain>
    </source>
</reference>
<accession>A0ABV6BNW5</accession>
<keyword evidence="2" id="KW-1185">Reference proteome</keyword>
<protein>
    <recommendedName>
        <fullName evidence="3">Lipoprotein</fullName>
    </recommendedName>
</protein>
<evidence type="ECO:0008006" key="3">
    <source>
        <dbReference type="Google" id="ProtNLM"/>
    </source>
</evidence>
<evidence type="ECO:0000313" key="2">
    <source>
        <dbReference type="Proteomes" id="UP001589734"/>
    </source>
</evidence>
<name>A0ABV6BNW5_9FLAO</name>
<dbReference type="Proteomes" id="UP001589734">
    <property type="component" value="Unassembled WGS sequence"/>
</dbReference>
<comment type="caution">
    <text evidence="1">The sequence shown here is derived from an EMBL/GenBank/DDBJ whole genome shotgun (WGS) entry which is preliminary data.</text>
</comment>
<organism evidence="1 2">
    <name type="scientific">Flavobacterium procerum</name>
    <dbReference type="NCBI Taxonomy" id="1455569"/>
    <lineage>
        <taxon>Bacteria</taxon>
        <taxon>Pseudomonadati</taxon>
        <taxon>Bacteroidota</taxon>
        <taxon>Flavobacteriia</taxon>
        <taxon>Flavobacteriales</taxon>
        <taxon>Flavobacteriaceae</taxon>
        <taxon>Flavobacterium</taxon>
    </lineage>
</organism>
<gene>
    <name evidence="1" type="ORF">ACFFLS_08805</name>
</gene>
<dbReference type="RefSeq" id="WP_379686197.1">
    <property type="nucleotide sequence ID" value="NZ_JBHLYW010000007.1"/>
</dbReference>
<sequence length="340" mass="39152">MKRKIIILLVICFGVISCKKETKVISIPEPNNRDSIKTDNTTNSDGLTSLYKTKNKDNTEEIRITTSKASEYNKYLLAEDKNFILASKYLKEGKEFKLVKQDTLISNEYNYTSIGKESFEKVTIKDQEYILLSVHETYQGSAITDEMVTFIMLNTNNLNTYNLVYGGETTVHKGEAIVGEFIENKLLNSNPEIKKVLYDFANKSKLVFHAAKDPNHYSNYMKKWETDNNSINHMANGYSGIPDIIYSTYYKDDLFNFTGDYDESQSIENDNFKIVSYFRANIIAFDKNKQLYFPVYTEACVTGCDKKIRFISENSIEIKYLESSQGETSIINLNKIIFKN</sequence>
<proteinExistence type="predicted"/>
<dbReference type="PROSITE" id="PS51257">
    <property type="entry name" value="PROKAR_LIPOPROTEIN"/>
    <property type="match status" value="1"/>
</dbReference>
<evidence type="ECO:0000313" key="1">
    <source>
        <dbReference type="EMBL" id="MFC0077139.1"/>
    </source>
</evidence>
<dbReference type="EMBL" id="JBHLYW010000007">
    <property type="protein sequence ID" value="MFC0077139.1"/>
    <property type="molecule type" value="Genomic_DNA"/>
</dbReference>